<dbReference type="Gene3D" id="3.30.530.20">
    <property type="match status" value="1"/>
</dbReference>
<evidence type="ECO:0000313" key="3">
    <source>
        <dbReference type="EMBL" id="GMA19660.1"/>
    </source>
</evidence>
<evidence type="ECO:0000259" key="2">
    <source>
        <dbReference type="Pfam" id="PF08327"/>
    </source>
</evidence>
<dbReference type="SUPFAM" id="SSF55961">
    <property type="entry name" value="Bet v1-like"/>
    <property type="match status" value="1"/>
</dbReference>
<dbReference type="InterPro" id="IPR023393">
    <property type="entry name" value="START-like_dom_sf"/>
</dbReference>
<keyword evidence="4" id="KW-1185">Reference proteome</keyword>
<comment type="caution">
    <text evidence="3">The sequence shown here is derived from an EMBL/GenBank/DDBJ whole genome shotgun (WGS) entry which is preliminary data.</text>
</comment>
<dbReference type="RefSeq" id="WP_241445323.1">
    <property type="nucleotide sequence ID" value="NZ_BSUJ01000001.1"/>
</dbReference>
<name>A0ABQ6HML2_9MICO</name>
<dbReference type="Proteomes" id="UP001157109">
    <property type="component" value="Unassembled WGS sequence"/>
</dbReference>
<organism evidence="3 4">
    <name type="scientific">Arsenicicoccus piscis</name>
    <dbReference type="NCBI Taxonomy" id="673954"/>
    <lineage>
        <taxon>Bacteria</taxon>
        <taxon>Bacillati</taxon>
        <taxon>Actinomycetota</taxon>
        <taxon>Actinomycetes</taxon>
        <taxon>Micrococcales</taxon>
        <taxon>Intrasporangiaceae</taxon>
        <taxon>Arsenicicoccus</taxon>
    </lineage>
</organism>
<evidence type="ECO:0000256" key="1">
    <source>
        <dbReference type="ARBA" id="ARBA00006817"/>
    </source>
</evidence>
<feature type="domain" description="Activator of Hsp90 ATPase homologue 1/2-like C-terminal" evidence="2">
    <location>
        <begin position="13"/>
        <end position="132"/>
    </location>
</feature>
<proteinExistence type="inferred from homology"/>
<comment type="similarity">
    <text evidence="1">Belongs to the AHA1 family.</text>
</comment>
<dbReference type="Pfam" id="PF08327">
    <property type="entry name" value="AHSA1"/>
    <property type="match status" value="1"/>
</dbReference>
<reference evidence="4" key="1">
    <citation type="journal article" date="2019" name="Int. J. Syst. Evol. Microbiol.">
        <title>The Global Catalogue of Microorganisms (GCM) 10K type strain sequencing project: providing services to taxonomists for standard genome sequencing and annotation.</title>
        <authorList>
            <consortium name="The Broad Institute Genomics Platform"/>
            <consortium name="The Broad Institute Genome Sequencing Center for Infectious Disease"/>
            <person name="Wu L."/>
            <person name="Ma J."/>
        </authorList>
    </citation>
    <scope>NUCLEOTIDE SEQUENCE [LARGE SCALE GENOMIC DNA]</scope>
    <source>
        <strain evidence="4">NBRC 105830</strain>
    </source>
</reference>
<dbReference type="CDD" id="cd07814">
    <property type="entry name" value="SRPBCC_CalC_Aha1-like"/>
    <property type="match status" value="1"/>
</dbReference>
<dbReference type="EMBL" id="BSUJ01000001">
    <property type="protein sequence ID" value="GMA19660.1"/>
    <property type="molecule type" value="Genomic_DNA"/>
</dbReference>
<dbReference type="InterPro" id="IPR013538">
    <property type="entry name" value="ASHA1/2-like_C"/>
</dbReference>
<evidence type="ECO:0000313" key="4">
    <source>
        <dbReference type="Proteomes" id="UP001157109"/>
    </source>
</evidence>
<accession>A0ABQ6HML2</accession>
<protein>
    <recommendedName>
        <fullName evidence="2">Activator of Hsp90 ATPase homologue 1/2-like C-terminal domain-containing protein</fullName>
    </recommendedName>
</protein>
<sequence>MLRDSVTVVADVDASVEVVWRFLTTARGAWWPEMRFDAAVGSPLVETWIEEGRHVSATGSVTRCDEPHVLGFSWTAQGWDHPLEVVIELATHGQTTLVTLTESGFSRARTPNSLPAEHDEGWRYHLARLKRVSEGEAVDVDAQ</sequence>
<gene>
    <name evidence="3" type="ORF">GCM10025862_16810</name>
</gene>